<evidence type="ECO:0000313" key="1">
    <source>
        <dbReference type="EMBL" id="GLR84108.1"/>
    </source>
</evidence>
<accession>A0ABQ6ARA9</accession>
<sequence>MLDRKDAEAHWIEEFNDTPWEQTMNKLLTHAAAAGCLIAFFSVAQASSAYDGSWNLRFVTQRGACDPTYNFTVNVNNGLVTHPNLVRFGGRVARSGSVRASVTVQDKYASGSGRLSGNSGRGTWSGYSGSARCSGYWTAERN</sequence>
<gene>
    <name evidence="1" type="ORF">GCM10007857_08180</name>
</gene>
<comment type="caution">
    <text evidence="1">The sequence shown here is derived from an EMBL/GenBank/DDBJ whole genome shotgun (WGS) entry which is preliminary data.</text>
</comment>
<name>A0ABQ6ARA9_9BRAD</name>
<keyword evidence="2" id="KW-1185">Reference proteome</keyword>
<protein>
    <submittedName>
        <fullName evidence="1">Uncharacterized protein</fullName>
    </submittedName>
</protein>
<proteinExistence type="predicted"/>
<evidence type="ECO:0000313" key="2">
    <source>
        <dbReference type="Proteomes" id="UP001156905"/>
    </source>
</evidence>
<organism evidence="1 2">
    <name type="scientific">Bradyrhizobium iriomotense</name>
    <dbReference type="NCBI Taxonomy" id="441950"/>
    <lineage>
        <taxon>Bacteria</taxon>
        <taxon>Pseudomonadati</taxon>
        <taxon>Pseudomonadota</taxon>
        <taxon>Alphaproteobacteria</taxon>
        <taxon>Hyphomicrobiales</taxon>
        <taxon>Nitrobacteraceae</taxon>
        <taxon>Bradyrhizobium</taxon>
    </lineage>
</organism>
<reference evidence="2" key="1">
    <citation type="journal article" date="2019" name="Int. J. Syst. Evol. Microbiol.">
        <title>The Global Catalogue of Microorganisms (GCM) 10K type strain sequencing project: providing services to taxonomists for standard genome sequencing and annotation.</title>
        <authorList>
            <consortium name="The Broad Institute Genomics Platform"/>
            <consortium name="The Broad Institute Genome Sequencing Center for Infectious Disease"/>
            <person name="Wu L."/>
            <person name="Ma J."/>
        </authorList>
    </citation>
    <scope>NUCLEOTIDE SEQUENCE [LARGE SCALE GENOMIC DNA]</scope>
    <source>
        <strain evidence="2">NBRC 102520</strain>
    </source>
</reference>
<dbReference type="Proteomes" id="UP001156905">
    <property type="component" value="Unassembled WGS sequence"/>
</dbReference>
<dbReference type="EMBL" id="BSOW01000002">
    <property type="protein sequence ID" value="GLR84108.1"/>
    <property type="molecule type" value="Genomic_DNA"/>
</dbReference>